<dbReference type="EMBL" id="UGTW01000001">
    <property type="protein sequence ID" value="SUC17938.1"/>
    <property type="molecule type" value="Genomic_DNA"/>
</dbReference>
<evidence type="ECO:0000313" key="3">
    <source>
        <dbReference type="EMBL" id="SUC17938.1"/>
    </source>
</evidence>
<accession>A0A379F3M2</accession>
<dbReference type="Proteomes" id="UP000254331">
    <property type="component" value="Unassembled WGS sequence"/>
</dbReference>
<dbReference type="InterPro" id="IPR003491">
    <property type="entry name" value="REP-like_C"/>
</dbReference>
<dbReference type="AlphaFoldDB" id="A0A379F3M2"/>
<evidence type="ECO:0000313" key="2">
    <source>
        <dbReference type="EMBL" id="SUC14206.1"/>
    </source>
</evidence>
<protein>
    <submittedName>
        <fullName evidence="2">Replication initiation factor</fullName>
    </submittedName>
</protein>
<sequence>MSDKQERSVLIDFLAFSAPLSVMKDVHTFQEKGFEWRKFQFLPSYKHYQHRDITFTHSDYQDIPEIAHSSMTDEQRNRYETDLISCYFSRLKSWLSSVFGLVMGAPRGKGGFFYQDSALLYSDEGGVEHFGVVHWGGNKDSFYVQISGKGCAHVFSGTTPQKIHEWLSFLDITDIKRIDLATDDYDGIFTCEAAKLAYQDDAFYCGKGPKPCKDESLKTDAKGNIKKEMFSVGSRQSRIYWRIYNKAAEQKVSGVWYRSEVELKKVSIDVLLDITGIYVGLCDYAAQINPCEPQSIPKLLGRKAVDSIEAKVRWLRKQASKNIAKVFHFFNGDINTVLSMIIREEHISDMNLRFDIPPIYQTLLNEKLQTNQCPF</sequence>
<dbReference type="RefSeq" id="WP_036972000.1">
    <property type="nucleotide sequence ID" value="NZ_UGTW01000001.1"/>
</dbReference>
<keyword evidence="2" id="KW-0648">Protein biosynthesis</keyword>
<feature type="domain" description="Replication initiation protein-like C-terminal" evidence="1">
    <location>
        <begin position="174"/>
        <end position="280"/>
    </location>
</feature>
<name>A0A379F3M2_PROVU</name>
<evidence type="ECO:0000313" key="4">
    <source>
        <dbReference type="EMBL" id="SUD29938.1"/>
    </source>
</evidence>
<dbReference type="GO" id="GO:0003743">
    <property type="term" value="F:translation initiation factor activity"/>
    <property type="evidence" value="ECO:0007669"/>
    <property type="project" value="UniProtKB-KW"/>
</dbReference>
<organism evidence="2 5">
    <name type="scientific">Proteus vulgaris</name>
    <dbReference type="NCBI Taxonomy" id="585"/>
    <lineage>
        <taxon>Bacteria</taxon>
        <taxon>Pseudomonadati</taxon>
        <taxon>Pseudomonadota</taxon>
        <taxon>Gammaproteobacteria</taxon>
        <taxon>Enterobacterales</taxon>
        <taxon>Morganellaceae</taxon>
        <taxon>Proteus</taxon>
    </lineage>
</organism>
<dbReference type="EMBL" id="UGTW01000005">
    <property type="protein sequence ID" value="SUD29938.1"/>
    <property type="molecule type" value="Genomic_DNA"/>
</dbReference>
<keyword evidence="2" id="KW-0396">Initiation factor</keyword>
<reference evidence="2 5" key="1">
    <citation type="submission" date="2018-06" db="EMBL/GenBank/DDBJ databases">
        <authorList>
            <consortium name="Pathogen Informatics"/>
            <person name="Doyle S."/>
        </authorList>
    </citation>
    <scope>NUCLEOTIDE SEQUENCE [LARGE SCALE GENOMIC DNA]</scope>
    <source>
        <strain evidence="2 5">NCTC10376</strain>
    </source>
</reference>
<dbReference type="Pfam" id="PF02486">
    <property type="entry name" value="Rep_trans"/>
    <property type="match status" value="1"/>
</dbReference>
<dbReference type="EMBL" id="UGTW01000001">
    <property type="protein sequence ID" value="SUC14206.1"/>
    <property type="molecule type" value="Genomic_DNA"/>
</dbReference>
<evidence type="ECO:0000313" key="5">
    <source>
        <dbReference type="Proteomes" id="UP000254331"/>
    </source>
</evidence>
<gene>
    <name evidence="2" type="ORF">NCTC10376_00003</name>
    <name evidence="3" type="ORF">NCTC10376_03891</name>
    <name evidence="4" type="ORF">NCTC10376_04168</name>
</gene>
<proteinExistence type="predicted"/>
<evidence type="ECO:0000259" key="1">
    <source>
        <dbReference type="Pfam" id="PF02486"/>
    </source>
</evidence>